<comment type="caution">
    <text evidence="1">The sequence shown here is derived from an EMBL/GenBank/DDBJ whole genome shotgun (WGS) entry which is preliminary data.</text>
</comment>
<dbReference type="Proteomes" id="UP001369736">
    <property type="component" value="Unassembled WGS sequence"/>
</dbReference>
<evidence type="ECO:0000313" key="2">
    <source>
        <dbReference type="Proteomes" id="UP001369736"/>
    </source>
</evidence>
<dbReference type="PANTHER" id="PTHR38436">
    <property type="entry name" value="POLYKETIDE CYCLASE SNOAL-LIKE DOMAIN"/>
    <property type="match status" value="1"/>
</dbReference>
<reference evidence="1 2" key="1">
    <citation type="submission" date="2024-03" db="EMBL/GenBank/DDBJ databases">
        <title>Actinomycetospora sp. OC33-EN07, a novel actinomycete isolated from wild orchid (Aerides multiflora).</title>
        <authorList>
            <person name="Suriyachadkun C."/>
        </authorList>
    </citation>
    <scope>NUCLEOTIDE SEQUENCE [LARGE SCALE GENOMIC DNA]</scope>
    <source>
        <strain evidence="1 2">OC33-EN07</strain>
    </source>
</reference>
<keyword evidence="2" id="KW-1185">Reference proteome</keyword>
<protein>
    <submittedName>
        <fullName evidence="1">Ester cyclase</fullName>
    </submittedName>
</protein>
<gene>
    <name evidence="1" type="ORF">WCD58_03015</name>
</gene>
<accession>A0ABU8LZ94</accession>
<dbReference type="RefSeq" id="WP_337699342.1">
    <property type="nucleotide sequence ID" value="NZ_JBBEGM010000001.1"/>
</dbReference>
<sequence>MSTTVPGTRNEEAVTRAIRSWNDGDLATYLELYADDIRNHGLTPEPLDRNGTQAFYEGLLASFSHSHIELHEILSDGDRLTLRFTLTGRHDGDFLGIPATGREIALPGITILHFRDGRCVERWTSSDMLGLLVQLGAVPLPG</sequence>
<dbReference type="SUPFAM" id="SSF54427">
    <property type="entry name" value="NTF2-like"/>
    <property type="match status" value="1"/>
</dbReference>
<name>A0ABU8LZ94_9PSEU</name>
<dbReference type="InterPro" id="IPR009959">
    <property type="entry name" value="Cyclase_SnoaL-like"/>
</dbReference>
<dbReference type="PANTHER" id="PTHR38436:SF1">
    <property type="entry name" value="ESTER CYCLASE"/>
    <property type="match status" value="1"/>
</dbReference>
<dbReference type="Gene3D" id="3.10.450.50">
    <property type="match status" value="1"/>
</dbReference>
<organism evidence="1 2">
    <name type="scientific">Actinomycetospora flava</name>
    <dbReference type="NCBI Taxonomy" id="3129232"/>
    <lineage>
        <taxon>Bacteria</taxon>
        <taxon>Bacillati</taxon>
        <taxon>Actinomycetota</taxon>
        <taxon>Actinomycetes</taxon>
        <taxon>Pseudonocardiales</taxon>
        <taxon>Pseudonocardiaceae</taxon>
        <taxon>Actinomycetospora</taxon>
    </lineage>
</organism>
<evidence type="ECO:0000313" key="1">
    <source>
        <dbReference type="EMBL" id="MEJ2860111.1"/>
    </source>
</evidence>
<dbReference type="InterPro" id="IPR032710">
    <property type="entry name" value="NTF2-like_dom_sf"/>
</dbReference>
<dbReference type="Pfam" id="PF07366">
    <property type="entry name" value="SnoaL"/>
    <property type="match status" value="1"/>
</dbReference>
<proteinExistence type="predicted"/>
<dbReference type="EMBL" id="JBBEGM010000001">
    <property type="protein sequence ID" value="MEJ2860111.1"/>
    <property type="molecule type" value="Genomic_DNA"/>
</dbReference>